<dbReference type="CDD" id="cd12118">
    <property type="entry name" value="ttLC_FACS_AEE21_like"/>
    <property type="match status" value="1"/>
</dbReference>
<keyword evidence="3" id="KW-0276">Fatty acid metabolism</keyword>
<dbReference type="PANTHER" id="PTHR43859:SF4">
    <property type="entry name" value="BUTANOATE--COA LIGASE AAE1-RELATED"/>
    <property type="match status" value="1"/>
</dbReference>
<accession>A0A1I0N7P8</accession>
<reference evidence="10 11" key="1">
    <citation type="submission" date="2016-10" db="EMBL/GenBank/DDBJ databases">
        <authorList>
            <person name="de Groot N.N."/>
        </authorList>
    </citation>
    <scope>NUCLEOTIDE SEQUENCE [LARGE SCALE GENOMIC DNA]</scope>
    <source>
        <strain evidence="10 11">DSM 17925</strain>
    </source>
</reference>
<dbReference type="InterPro" id="IPR045851">
    <property type="entry name" value="AMP-bd_C_sf"/>
</dbReference>
<dbReference type="EMBL" id="FOIZ01000001">
    <property type="protein sequence ID" value="SEV96893.1"/>
    <property type="molecule type" value="Genomic_DNA"/>
</dbReference>
<dbReference type="OrthoDB" id="9803968at2"/>
<dbReference type="PANTHER" id="PTHR43859">
    <property type="entry name" value="ACYL-ACTIVATING ENZYME"/>
    <property type="match status" value="1"/>
</dbReference>
<evidence type="ECO:0000256" key="6">
    <source>
        <dbReference type="ARBA" id="ARBA00066616"/>
    </source>
</evidence>
<dbReference type="InterPro" id="IPR000873">
    <property type="entry name" value="AMP-dep_synth/lig_dom"/>
</dbReference>
<dbReference type="AlphaFoldDB" id="A0A1I0N7P8"/>
<dbReference type="EC" id="6.2.1.44" evidence="6"/>
<keyword evidence="2" id="KW-0436">Ligase</keyword>
<evidence type="ECO:0000313" key="10">
    <source>
        <dbReference type="EMBL" id="SEV96893.1"/>
    </source>
</evidence>
<evidence type="ECO:0000259" key="9">
    <source>
        <dbReference type="Pfam" id="PF13193"/>
    </source>
</evidence>
<dbReference type="STRING" id="364200.SAMN04488515_0445"/>
<proteinExistence type="inferred from homology"/>
<dbReference type="GO" id="GO:0016874">
    <property type="term" value="F:ligase activity"/>
    <property type="evidence" value="ECO:0007669"/>
    <property type="project" value="UniProtKB-KW"/>
</dbReference>
<name>A0A1I0N7P8_9RHOB</name>
<dbReference type="NCBIfam" id="NF006020">
    <property type="entry name" value="PRK08162.1"/>
    <property type="match status" value="1"/>
</dbReference>
<dbReference type="Pfam" id="PF13193">
    <property type="entry name" value="AMP-binding_C"/>
    <property type="match status" value="1"/>
</dbReference>
<evidence type="ECO:0000256" key="7">
    <source>
        <dbReference type="ARBA" id="ARBA00067668"/>
    </source>
</evidence>
<organism evidence="10 11">
    <name type="scientific">Cognatiyoonia koreensis</name>
    <dbReference type="NCBI Taxonomy" id="364200"/>
    <lineage>
        <taxon>Bacteria</taxon>
        <taxon>Pseudomonadati</taxon>
        <taxon>Pseudomonadota</taxon>
        <taxon>Alphaproteobacteria</taxon>
        <taxon>Rhodobacterales</taxon>
        <taxon>Paracoccaceae</taxon>
        <taxon>Cognatiyoonia</taxon>
    </lineage>
</organism>
<dbReference type="SUPFAM" id="SSF56801">
    <property type="entry name" value="Acetyl-CoA synthetase-like"/>
    <property type="match status" value="1"/>
</dbReference>
<evidence type="ECO:0000256" key="5">
    <source>
        <dbReference type="ARBA" id="ARBA00051915"/>
    </source>
</evidence>
<feature type="domain" description="AMP-binding enzyme C-terminal" evidence="9">
    <location>
        <begin position="454"/>
        <end position="528"/>
    </location>
</feature>
<evidence type="ECO:0000256" key="3">
    <source>
        <dbReference type="ARBA" id="ARBA00022832"/>
    </source>
</evidence>
<sequence length="541" mass="58796">MGWMSDETGLDKCAANYVALTPLSHLKRAATVFADRTALIYGDTRLTYRAYHDRVTRLASALVKIGVNPGDVVATILPNIPAQSEAAFGVPACGAVLNTINTRLDADTIAYILDHGAAKVVLVDSQFLPLLMQSIELMDGPPPGIVEVPDTTAGVGGIGEQIDYEDFIATGDPDFAWIMPEDEWESLALNYTSGTTGRPKGVVYHHRGAYLMTVGTPISWQMPLYPTYLQIVPLFHCNGWNHTWMMPALGGTVVCCRDITPANIYNAIADHGVTHFGGAPIVLNLLVNAKAQDRRSFDHTVEVFTAGAPPAPATLAAISKLGFNVMQVYGLTETYGHVTECIWNADWDDLPPDEQSAIKARQGVALPMMEDITVMDDQMQQVRMDGATQGEIVMRGNAVMKGYLKNPEATQKAFKGGYFHSEDLAVQHPDGYIQISDRAKDIIISGGENISSVEVEGALMNHPAVNLCAVVAKPDEKWGEVPCAFVELKEGASADEAEIIAFMRERLAGFKCPKKVVFQELPKTSTGKIQKFELRKAAKTL</sequence>
<evidence type="ECO:0000256" key="1">
    <source>
        <dbReference type="ARBA" id="ARBA00006432"/>
    </source>
</evidence>
<dbReference type="Gene3D" id="3.30.300.30">
    <property type="match status" value="1"/>
</dbReference>
<comment type="catalytic activity">
    <reaction evidence="5">
        <text>3-(methylsulfanyl)propanoate + ATP + CoA = 3-(methylsulfanyl)propanoyl-CoA + AMP + diphosphate</text>
        <dbReference type="Rhea" id="RHEA:43052"/>
        <dbReference type="ChEBI" id="CHEBI:30616"/>
        <dbReference type="ChEBI" id="CHEBI:33019"/>
        <dbReference type="ChEBI" id="CHEBI:49016"/>
        <dbReference type="ChEBI" id="CHEBI:57287"/>
        <dbReference type="ChEBI" id="CHEBI:82815"/>
        <dbReference type="ChEBI" id="CHEBI:456215"/>
        <dbReference type="EC" id="6.2.1.44"/>
    </reaction>
    <physiologicalReaction direction="left-to-right" evidence="5">
        <dbReference type="Rhea" id="RHEA:43053"/>
    </physiologicalReaction>
</comment>
<feature type="domain" description="AMP-dependent synthetase/ligase" evidence="8">
    <location>
        <begin position="27"/>
        <end position="404"/>
    </location>
</feature>
<evidence type="ECO:0000313" key="11">
    <source>
        <dbReference type="Proteomes" id="UP000199167"/>
    </source>
</evidence>
<dbReference type="InterPro" id="IPR042099">
    <property type="entry name" value="ANL_N_sf"/>
</dbReference>
<keyword evidence="4" id="KW-0443">Lipid metabolism</keyword>
<protein>
    <recommendedName>
        <fullName evidence="7">3-methylmercaptopropionyl-CoA ligase</fullName>
        <ecNumber evidence="6">6.2.1.44</ecNumber>
    </recommendedName>
</protein>
<evidence type="ECO:0000256" key="2">
    <source>
        <dbReference type="ARBA" id="ARBA00022598"/>
    </source>
</evidence>
<dbReference type="RefSeq" id="WP_089989735.1">
    <property type="nucleotide sequence ID" value="NZ_FOIZ01000001.1"/>
</dbReference>
<dbReference type="Proteomes" id="UP000199167">
    <property type="component" value="Unassembled WGS sequence"/>
</dbReference>
<dbReference type="FunFam" id="3.30.300.30:FF:000008">
    <property type="entry name" value="2,3-dihydroxybenzoate-AMP ligase"/>
    <property type="match status" value="1"/>
</dbReference>
<evidence type="ECO:0000256" key="4">
    <source>
        <dbReference type="ARBA" id="ARBA00023098"/>
    </source>
</evidence>
<dbReference type="Gene3D" id="3.40.50.12780">
    <property type="entry name" value="N-terminal domain of ligase-like"/>
    <property type="match status" value="1"/>
</dbReference>
<dbReference type="GO" id="GO:0006631">
    <property type="term" value="P:fatty acid metabolic process"/>
    <property type="evidence" value="ECO:0007669"/>
    <property type="project" value="UniProtKB-KW"/>
</dbReference>
<gene>
    <name evidence="10" type="ORF">SAMN04488515_0445</name>
</gene>
<comment type="similarity">
    <text evidence="1">Belongs to the ATP-dependent AMP-binding enzyme family.</text>
</comment>
<dbReference type="PROSITE" id="PS00455">
    <property type="entry name" value="AMP_BINDING"/>
    <property type="match status" value="1"/>
</dbReference>
<dbReference type="Pfam" id="PF00501">
    <property type="entry name" value="AMP-binding"/>
    <property type="match status" value="1"/>
</dbReference>
<evidence type="ECO:0000259" key="8">
    <source>
        <dbReference type="Pfam" id="PF00501"/>
    </source>
</evidence>
<dbReference type="InterPro" id="IPR025110">
    <property type="entry name" value="AMP-bd_C"/>
</dbReference>
<dbReference type="InterPro" id="IPR020845">
    <property type="entry name" value="AMP-binding_CS"/>
</dbReference>
<keyword evidence="11" id="KW-1185">Reference proteome</keyword>